<keyword evidence="1" id="KW-0534">Nitrate assimilation</keyword>
<organism evidence="2 3">
    <name type="scientific">Moraxella ovis</name>
    <dbReference type="NCBI Taxonomy" id="29433"/>
    <lineage>
        <taxon>Bacteria</taxon>
        <taxon>Pseudomonadati</taxon>
        <taxon>Pseudomonadota</taxon>
        <taxon>Gammaproteobacteria</taxon>
        <taxon>Moraxellales</taxon>
        <taxon>Moraxellaceae</taxon>
        <taxon>Moraxella</taxon>
    </lineage>
</organism>
<dbReference type="InterPro" id="IPR036411">
    <property type="entry name" value="TorD-like_sf"/>
</dbReference>
<dbReference type="Gene3D" id="1.10.3480.10">
    <property type="entry name" value="TorD-like"/>
    <property type="match status" value="1"/>
</dbReference>
<sequence>MGASMNHLDFKLLKVISLLMDYPSDELFADDTLDTCKDIVATSKLISPEVRQEINAFVDELSSKGLIEAQSAYDSLFERGRSLSLWLFEHVHGESRDRGQAMVDLMGQYEQVGFAIDVKELPDYLPMYLEFLSYKAGFADDVEIRMEIADVSHIIALLGARLVDKGSSYAGLFKALLQIAGKPLTVIDDELAKMGKDKVDDTTFDAIDKEWEEEAVDFLAAKQEERCPSSQTDIRIAETLARQAQKTSEIPVHWVDFKTNKNADEGVLS</sequence>
<evidence type="ECO:0000313" key="2">
    <source>
        <dbReference type="EMBL" id="STY87776.1"/>
    </source>
</evidence>
<dbReference type="InterPro" id="IPR020945">
    <property type="entry name" value="DMSO/NO3_reduct_chaperone"/>
</dbReference>
<dbReference type="EMBL" id="UGPW01000001">
    <property type="protein sequence ID" value="STY87776.1"/>
    <property type="molecule type" value="Genomic_DNA"/>
</dbReference>
<dbReference type="Proteomes" id="UP000255102">
    <property type="component" value="Unassembled WGS sequence"/>
</dbReference>
<dbReference type="STRING" id="29433.MOVS_08610"/>
<dbReference type="GO" id="GO:0016530">
    <property type="term" value="F:metallochaperone activity"/>
    <property type="evidence" value="ECO:0007669"/>
    <property type="project" value="TreeGrafter"/>
</dbReference>
<proteinExistence type="predicted"/>
<dbReference type="GO" id="GO:0051082">
    <property type="term" value="F:unfolded protein binding"/>
    <property type="evidence" value="ECO:0007669"/>
    <property type="project" value="InterPro"/>
</dbReference>
<dbReference type="AlphaFoldDB" id="A0A378PMZ3"/>
<dbReference type="NCBIfam" id="TIGR00684">
    <property type="entry name" value="narJ"/>
    <property type="match status" value="1"/>
</dbReference>
<evidence type="ECO:0000313" key="3">
    <source>
        <dbReference type="Proteomes" id="UP000255102"/>
    </source>
</evidence>
<dbReference type="PANTHER" id="PTHR43680:SF2">
    <property type="entry name" value="NITRATE REDUCTASE MOLYBDENUM COFACTOR ASSEMBLY CHAPERONE NARJ"/>
    <property type="match status" value="1"/>
</dbReference>
<dbReference type="GO" id="GO:0042128">
    <property type="term" value="P:nitrate assimilation"/>
    <property type="evidence" value="ECO:0007669"/>
    <property type="project" value="UniProtKB-KW"/>
</dbReference>
<dbReference type="InterPro" id="IPR003765">
    <property type="entry name" value="NO3_reductase_chaperone_NarJ"/>
</dbReference>
<accession>A0A378PMZ3</accession>
<protein>
    <submittedName>
        <fullName evidence="2">Redox enzyme maturation protein NarJ</fullName>
    </submittedName>
</protein>
<reference evidence="2 3" key="1">
    <citation type="submission" date="2018-06" db="EMBL/GenBank/DDBJ databases">
        <authorList>
            <consortium name="Pathogen Informatics"/>
            <person name="Doyle S."/>
        </authorList>
    </citation>
    <scope>NUCLEOTIDE SEQUENCE [LARGE SCALE GENOMIC DNA]</scope>
    <source>
        <strain evidence="2 3">NCTC11227</strain>
    </source>
</reference>
<evidence type="ECO:0000256" key="1">
    <source>
        <dbReference type="ARBA" id="ARBA00023063"/>
    </source>
</evidence>
<dbReference type="PANTHER" id="PTHR43680">
    <property type="entry name" value="NITRATE REDUCTASE MOLYBDENUM COFACTOR ASSEMBLY CHAPERONE"/>
    <property type="match status" value="1"/>
</dbReference>
<dbReference type="SUPFAM" id="SSF89155">
    <property type="entry name" value="TorD-like"/>
    <property type="match status" value="1"/>
</dbReference>
<dbReference type="Pfam" id="PF02613">
    <property type="entry name" value="Nitrate_red_del"/>
    <property type="match status" value="1"/>
</dbReference>
<gene>
    <name evidence="2" type="primary">narJ</name>
    <name evidence="2" type="ORF">NCTC11227_01796</name>
</gene>
<name>A0A378PMZ3_9GAMM</name>
<dbReference type="GO" id="GO:0051131">
    <property type="term" value="P:chaperone-mediated protein complex assembly"/>
    <property type="evidence" value="ECO:0007669"/>
    <property type="project" value="InterPro"/>
</dbReference>